<sequence>METRVALIGIIVSSPESVTKLNSILHEYSQYIIGRMGIPYQQRKVSVISIVMDAPQTAISALSGKLGMIPNVSIKTTYAKLPE</sequence>
<dbReference type="Proteomes" id="UP000199309">
    <property type="component" value="Unassembled WGS sequence"/>
</dbReference>
<reference evidence="1 2" key="1">
    <citation type="submission" date="2016-10" db="EMBL/GenBank/DDBJ databases">
        <authorList>
            <person name="de Groot N.N."/>
        </authorList>
    </citation>
    <scope>NUCLEOTIDE SEQUENCE [LARGE SCALE GENOMIC DNA]</scope>
    <source>
        <strain evidence="1 2">DSM 16981</strain>
    </source>
</reference>
<dbReference type="SUPFAM" id="SSF55021">
    <property type="entry name" value="ACT-like"/>
    <property type="match status" value="1"/>
</dbReference>
<evidence type="ECO:0000313" key="1">
    <source>
        <dbReference type="EMBL" id="SDN38943.1"/>
    </source>
</evidence>
<dbReference type="InterPro" id="IPR045865">
    <property type="entry name" value="ACT-like_dom_sf"/>
</dbReference>
<dbReference type="Pfam" id="PF21699">
    <property type="entry name" value="TM1266-like"/>
    <property type="match status" value="1"/>
</dbReference>
<dbReference type="RefSeq" id="WP_091652808.1">
    <property type="nucleotide sequence ID" value="NZ_FNHQ01000044.1"/>
</dbReference>
<organism evidence="1 2">
    <name type="scientific">Megasphaera paucivorans</name>
    <dbReference type="NCBI Taxonomy" id="349095"/>
    <lineage>
        <taxon>Bacteria</taxon>
        <taxon>Bacillati</taxon>
        <taxon>Bacillota</taxon>
        <taxon>Negativicutes</taxon>
        <taxon>Veillonellales</taxon>
        <taxon>Veillonellaceae</taxon>
        <taxon>Megasphaera</taxon>
    </lineage>
</organism>
<proteinExistence type="predicted"/>
<dbReference type="AlphaFoldDB" id="A0A1H0B0X5"/>
<protein>
    <submittedName>
        <fullName evidence="1">Putative iron-only hydrogenase system regulator</fullName>
    </submittedName>
</protein>
<dbReference type="Gene3D" id="3.30.70.1150">
    <property type="entry name" value="ACT-like. Chain A, domain 2"/>
    <property type="match status" value="1"/>
</dbReference>
<dbReference type="STRING" id="349095.SAMN05660299_02636"/>
<gene>
    <name evidence="1" type="ORF">SAMN05660299_02636</name>
</gene>
<name>A0A1H0B0X5_9FIRM</name>
<dbReference type="NCBIfam" id="TIGR03959">
    <property type="entry name" value="hyd_TM1266"/>
    <property type="match status" value="1"/>
</dbReference>
<evidence type="ECO:0000313" key="2">
    <source>
        <dbReference type="Proteomes" id="UP000199309"/>
    </source>
</evidence>
<dbReference type="InterPro" id="IPR023860">
    <property type="entry name" value="FeFe-hyd_TM1266"/>
</dbReference>
<keyword evidence="2" id="KW-1185">Reference proteome</keyword>
<dbReference type="InterPro" id="IPR027271">
    <property type="entry name" value="Acetolactate_synth/TF_NikR_C"/>
</dbReference>
<accession>A0A1H0B0X5</accession>
<dbReference type="EMBL" id="FNHQ01000044">
    <property type="protein sequence ID" value="SDN38943.1"/>
    <property type="molecule type" value="Genomic_DNA"/>
</dbReference>
<dbReference type="OrthoDB" id="9796135at2"/>